<dbReference type="InterPro" id="IPR000914">
    <property type="entry name" value="SBP_5_dom"/>
</dbReference>
<dbReference type="InterPro" id="IPR030678">
    <property type="entry name" value="Peptide/Ni-bd"/>
</dbReference>
<dbReference type="RefSeq" id="WP_229707790.1">
    <property type="nucleotide sequence ID" value="NZ_BMDZ01000004.1"/>
</dbReference>
<dbReference type="InterPro" id="IPR039424">
    <property type="entry name" value="SBP_5"/>
</dbReference>
<evidence type="ECO:0000259" key="5">
    <source>
        <dbReference type="Pfam" id="PF00496"/>
    </source>
</evidence>
<sequence length="540" mass="59644">MMDRRDFLKSGAAAGLFLSVGGVVMPFGQAFAQSADGASLRVLAEDGPNSRDPHGDGVNRASLGTFTNIYDRLINFDRIEVSPGLYRYDYSRFKGELAERFEVLEDGKVLVFHLHPDATFHDGKPVTAADVVWSLERGINLPASKRQLGTGSIVSADQFEAVDDHTVRLSFARADRYTLPNLALTFASVLNSELVRSHATEADPWGTEWLRNNAAGSGAFKVETWTAGQQVIYSRFDDWKGGALPQIRRALVQVVPAAPGRVAAVTRGDADVALQLPPKDVAAIAADPKVKLISLPVTNSFRFVAFNTRTAPFDDVRVRQAIAWALPYEDMFQGAIFGRGMPLYGAASAAPEGSAFPQPYPYQTDLDRARALLAEAGLGDGFETTFSYNVADAVTADPIALLVQEQLGRIGIKVTIEKVPTANWGTLLTEKKVPFYVEGSSAWFNDPDYFFRIFFQGDWRWNFGSFQNAELTVLVEKARWETDKDTYDDLIRQAIAIVFRELPIMPLWLPSFDAAMQPAVDDFTYYIHGQVDFRPLTKSA</sequence>
<dbReference type="Proteomes" id="UP000603352">
    <property type="component" value="Unassembled WGS sequence"/>
</dbReference>
<keyword evidence="7" id="KW-1185">Reference proteome</keyword>
<dbReference type="Pfam" id="PF00496">
    <property type="entry name" value="SBP_bac_5"/>
    <property type="match status" value="1"/>
</dbReference>
<evidence type="ECO:0000256" key="3">
    <source>
        <dbReference type="ARBA" id="ARBA00022448"/>
    </source>
</evidence>
<proteinExistence type="inferred from homology"/>
<comment type="caution">
    <text evidence="6">The sequence shown here is derived from an EMBL/GenBank/DDBJ whole genome shotgun (WGS) entry which is preliminary data.</text>
</comment>
<dbReference type="PROSITE" id="PS51318">
    <property type="entry name" value="TAT"/>
    <property type="match status" value="1"/>
</dbReference>
<name>A0ABQ1I8U4_9PROT</name>
<dbReference type="PANTHER" id="PTHR30290">
    <property type="entry name" value="PERIPLASMIC BINDING COMPONENT OF ABC TRANSPORTER"/>
    <property type="match status" value="1"/>
</dbReference>
<gene>
    <name evidence="6" type="ORF">GCM10011505_06940</name>
</gene>
<dbReference type="PANTHER" id="PTHR30290:SF10">
    <property type="entry name" value="PERIPLASMIC OLIGOPEPTIDE-BINDING PROTEIN-RELATED"/>
    <property type="match status" value="1"/>
</dbReference>
<comment type="subcellular location">
    <subcellularLocation>
        <location evidence="1">Periplasm</location>
    </subcellularLocation>
</comment>
<dbReference type="Gene3D" id="3.10.105.10">
    <property type="entry name" value="Dipeptide-binding Protein, Domain 3"/>
    <property type="match status" value="1"/>
</dbReference>
<dbReference type="PIRSF" id="PIRSF002741">
    <property type="entry name" value="MppA"/>
    <property type="match status" value="1"/>
</dbReference>
<dbReference type="InterPro" id="IPR006311">
    <property type="entry name" value="TAT_signal"/>
</dbReference>
<dbReference type="Gene3D" id="3.40.190.10">
    <property type="entry name" value="Periplasmic binding protein-like II"/>
    <property type="match status" value="1"/>
</dbReference>
<dbReference type="EMBL" id="BMDZ01000004">
    <property type="protein sequence ID" value="GGB28267.1"/>
    <property type="molecule type" value="Genomic_DNA"/>
</dbReference>
<evidence type="ECO:0000256" key="4">
    <source>
        <dbReference type="ARBA" id="ARBA00022729"/>
    </source>
</evidence>
<organism evidence="6 7">
    <name type="scientific">Tistrella bauzanensis</name>
    <dbReference type="NCBI Taxonomy" id="657419"/>
    <lineage>
        <taxon>Bacteria</taxon>
        <taxon>Pseudomonadati</taxon>
        <taxon>Pseudomonadota</taxon>
        <taxon>Alphaproteobacteria</taxon>
        <taxon>Geminicoccales</taxon>
        <taxon>Geminicoccaceae</taxon>
        <taxon>Tistrella</taxon>
    </lineage>
</organism>
<comment type="similarity">
    <text evidence="2">Belongs to the bacterial solute-binding protein 5 family.</text>
</comment>
<evidence type="ECO:0000313" key="7">
    <source>
        <dbReference type="Proteomes" id="UP000603352"/>
    </source>
</evidence>
<evidence type="ECO:0000256" key="1">
    <source>
        <dbReference type="ARBA" id="ARBA00004418"/>
    </source>
</evidence>
<evidence type="ECO:0000256" key="2">
    <source>
        <dbReference type="ARBA" id="ARBA00005695"/>
    </source>
</evidence>
<dbReference type="CDD" id="cd08512">
    <property type="entry name" value="PBP2_NikA_DppA_OppA_like_7"/>
    <property type="match status" value="1"/>
</dbReference>
<dbReference type="SUPFAM" id="SSF53850">
    <property type="entry name" value="Periplasmic binding protein-like II"/>
    <property type="match status" value="1"/>
</dbReference>
<reference evidence="7" key="1">
    <citation type="journal article" date="2019" name="Int. J. Syst. Evol. Microbiol.">
        <title>The Global Catalogue of Microorganisms (GCM) 10K type strain sequencing project: providing services to taxonomists for standard genome sequencing and annotation.</title>
        <authorList>
            <consortium name="The Broad Institute Genomics Platform"/>
            <consortium name="The Broad Institute Genome Sequencing Center for Infectious Disease"/>
            <person name="Wu L."/>
            <person name="Ma J."/>
        </authorList>
    </citation>
    <scope>NUCLEOTIDE SEQUENCE [LARGE SCALE GENOMIC DNA]</scope>
    <source>
        <strain evidence="7">CGMCC 1.10188</strain>
    </source>
</reference>
<feature type="domain" description="Solute-binding protein family 5" evidence="5">
    <location>
        <begin position="93"/>
        <end position="458"/>
    </location>
</feature>
<accession>A0ABQ1I8U4</accession>
<evidence type="ECO:0000313" key="6">
    <source>
        <dbReference type="EMBL" id="GGB28267.1"/>
    </source>
</evidence>
<keyword evidence="4" id="KW-0732">Signal</keyword>
<keyword evidence="3" id="KW-0813">Transport</keyword>
<protein>
    <submittedName>
        <fullName evidence="6">ABC transporter substrate-binding protein</fullName>
    </submittedName>
</protein>